<feature type="transmembrane region" description="Helical" evidence="4">
    <location>
        <begin position="215"/>
        <end position="234"/>
    </location>
</feature>
<evidence type="ECO:0000256" key="1">
    <source>
        <dbReference type="ARBA" id="ARBA00023015"/>
    </source>
</evidence>
<keyword evidence="2" id="KW-0238">DNA-binding</keyword>
<dbReference type="Pfam" id="PF12833">
    <property type="entry name" value="HTH_18"/>
    <property type="match status" value="1"/>
</dbReference>
<comment type="caution">
    <text evidence="6">The sequence shown here is derived from an EMBL/GenBank/DDBJ whole genome shotgun (WGS) entry which is preliminary data.</text>
</comment>
<evidence type="ECO:0000313" key="6">
    <source>
        <dbReference type="EMBL" id="MCL6272492.1"/>
    </source>
</evidence>
<feature type="transmembrane region" description="Helical" evidence="4">
    <location>
        <begin position="94"/>
        <end position="114"/>
    </location>
</feature>
<feature type="transmembrane region" description="Helical" evidence="4">
    <location>
        <begin position="31"/>
        <end position="48"/>
    </location>
</feature>
<organism evidence="6 7">
    <name type="scientific">Flagellimonas spongiicola</name>
    <dbReference type="NCBI Taxonomy" id="2942208"/>
    <lineage>
        <taxon>Bacteria</taxon>
        <taxon>Pseudomonadati</taxon>
        <taxon>Bacteroidota</taxon>
        <taxon>Flavobacteriia</taxon>
        <taxon>Flavobacteriales</taxon>
        <taxon>Flavobacteriaceae</taxon>
        <taxon>Flagellimonas</taxon>
    </lineage>
</organism>
<dbReference type="PRINTS" id="PR00032">
    <property type="entry name" value="HTHARAC"/>
</dbReference>
<keyword evidence="4" id="KW-0812">Transmembrane</keyword>
<reference evidence="6 7" key="1">
    <citation type="submission" date="2022-05" db="EMBL/GenBank/DDBJ databases">
        <authorList>
            <person name="Park J.-S."/>
        </authorList>
    </citation>
    <scope>NUCLEOTIDE SEQUENCE [LARGE SCALE GENOMIC DNA]</scope>
    <source>
        <strain evidence="6 7">2012CJ35-5</strain>
    </source>
</reference>
<dbReference type="EMBL" id="JAMFMA010000001">
    <property type="protein sequence ID" value="MCL6272492.1"/>
    <property type="molecule type" value="Genomic_DNA"/>
</dbReference>
<sequence>MNLGYLLGLLSIGQGIFLTFYILTTRTKEHFIKLLLIAILLIEVFILYDEVFLSYNTSLPWQLFLYGSAGAFLLGPSCYFLARKLRHPSLKLKPWEFLHILPFVVSLVFILNQYHLLPIAEKMAYIEYFNREDDFERQISVAEFLVNGSLRFHLLVYSVLAFFQLKGMTSIQVDSKLVTIRFAKFLVLGLGILGLFTLGNALLNQFEVGSMNLKTEAFIICFASHIFGLTFFYFKRNYIQYQAVKKYGKSGLSNKEETEIYDKLLVLMHQKELFTDPLLSLPKLAKELETNTHYLSQVINAKTSQSYHAYINDFRCNKAKDALVNPVNSEKTIEEIGLICGFGSASNFYRSFRNKFNYTPANYRKSYANTLD</sequence>
<dbReference type="InterPro" id="IPR018060">
    <property type="entry name" value="HTH_AraC"/>
</dbReference>
<dbReference type="Proteomes" id="UP001203607">
    <property type="component" value="Unassembled WGS sequence"/>
</dbReference>
<proteinExistence type="predicted"/>
<evidence type="ECO:0000256" key="4">
    <source>
        <dbReference type="SAM" id="Phobius"/>
    </source>
</evidence>
<dbReference type="SUPFAM" id="SSF46689">
    <property type="entry name" value="Homeodomain-like"/>
    <property type="match status" value="1"/>
</dbReference>
<feature type="transmembrane region" description="Helical" evidence="4">
    <location>
        <begin position="63"/>
        <end position="82"/>
    </location>
</feature>
<evidence type="ECO:0000256" key="2">
    <source>
        <dbReference type="ARBA" id="ARBA00023125"/>
    </source>
</evidence>
<evidence type="ECO:0000259" key="5">
    <source>
        <dbReference type="PROSITE" id="PS01124"/>
    </source>
</evidence>
<feature type="transmembrane region" description="Helical" evidence="4">
    <location>
        <begin position="144"/>
        <end position="165"/>
    </location>
</feature>
<dbReference type="InterPro" id="IPR009057">
    <property type="entry name" value="Homeodomain-like_sf"/>
</dbReference>
<keyword evidence="4" id="KW-0472">Membrane</keyword>
<dbReference type="PANTHER" id="PTHR43280:SF29">
    <property type="entry name" value="ARAC-FAMILY TRANSCRIPTIONAL REGULATOR"/>
    <property type="match status" value="1"/>
</dbReference>
<evidence type="ECO:0000256" key="3">
    <source>
        <dbReference type="ARBA" id="ARBA00023163"/>
    </source>
</evidence>
<keyword evidence="1" id="KW-0805">Transcription regulation</keyword>
<dbReference type="PANTHER" id="PTHR43280">
    <property type="entry name" value="ARAC-FAMILY TRANSCRIPTIONAL REGULATOR"/>
    <property type="match status" value="1"/>
</dbReference>
<feature type="domain" description="HTH araC/xylS-type" evidence="5">
    <location>
        <begin position="262"/>
        <end position="366"/>
    </location>
</feature>
<dbReference type="InterPro" id="IPR020449">
    <property type="entry name" value="Tscrpt_reg_AraC-type_HTH"/>
</dbReference>
<protein>
    <submittedName>
        <fullName evidence="6">AraC family transcriptional regulator</fullName>
    </submittedName>
</protein>
<name>A0ABT0PM92_9FLAO</name>
<accession>A0ABT0PM92</accession>
<feature type="transmembrane region" description="Helical" evidence="4">
    <location>
        <begin position="6"/>
        <end position="24"/>
    </location>
</feature>
<keyword evidence="7" id="KW-1185">Reference proteome</keyword>
<dbReference type="Gene3D" id="1.10.10.60">
    <property type="entry name" value="Homeodomain-like"/>
    <property type="match status" value="2"/>
</dbReference>
<keyword evidence="3" id="KW-0804">Transcription</keyword>
<dbReference type="PROSITE" id="PS01124">
    <property type="entry name" value="HTH_ARAC_FAMILY_2"/>
    <property type="match status" value="1"/>
</dbReference>
<dbReference type="SMART" id="SM00342">
    <property type="entry name" value="HTH_ARAC"/>
    <property type="match status" value="1"/>
</dbReference>
<dbReference type="RefSeq" id="WP_249655680.1">
    <property type="nucleotide sequence ID" value="NZ_JAMFMA010000001.1"/>
</dbReference>
<gene>
    <name evidence="6" type="ORF">M3P19_00645</name>
</gene>
<keyword evidence="4" id="KW-1133">Transmembrane helix</keyword>
<evidence type="ECO:0000313" key="7">
    <source>
        <dbReference type="Proteomes" id="UP001203607"/>
    </source>
</evidence>
<feature type="transmembrane region" description="Helical" evidence="4">
    <location>
        <begin position="185"/>
        <end position="203"/>
    </location>
</feature>